<dbReference type="Proteomes" id="UP000595254">
    <property type="component" value="Chromosome"/>
</dbReference>
<dbReference type="RefSeq" id="WP_040374699.1">
    <property type="nucleotide sequence ID" value="NZ_CP068053.1"/>
</dbReference>
<dbReference type="Gene3D" id="3.10.450.310">
    <property type="match status" value="1"/>
</dbReference>
<dbReference type="InterPro" id="IPR042274">
    <property type="entry name" value="YycH/YycI_2"/>
</dbReference>
<evidence type="ECO:0000259" key="1">
    <source>
        <dbReference type="Pfam" id="PF07435"/>
    </source>
</evidence>
<dbReference type="CDD" id="cd15787">
    <property type="entry name" value="YycH_N"/>
    <property type="match status" value="1"/>
</dbReference>
<dbReference type="EMBL" id="CP068053">
    <property type="protein sequence ID" value="QQS98892.1"/>
    <property type="molecule type" value="Genomic_DNA"/>
</dbReference>
<evidence type="ECO:0000313" key="3">
    <source>
        <dbReference type="Proteomes" id="UP000595254"/>
    </source>
</evidence>
<sequence>MNFEHVKSITLTILIVTSAVLTWNIWTTQPEYEDIDPNGFIPVKTEEKEINDILKLRGILFHSGGSHFQMTDSVELDKFQANLSKWTLNGYKDVSSEKAGSAGEFSNFLHSEANTEILLTDEVPFKIFNMLLNSNEKDLPSFSFDRIVFQAKESSQRDSSIYFVSTKNKEVIESKLNGADMEGFYQTYYKKAQTLPEYESYKVSKERTLFILKEKPKLEKLIYSIKYVNLSNLKKALFDNPSEVRTEKVEDGEEYSDDGSLMTVRSNSLISYVDTTEKGNTMNSFSSSEIIQQSINHVNNHAGWEENQYQFAGLKENDQSIFFQLFIEGIPVFNELGMSKIEQVWGNANIYRYKRPAFALDFPLQSDGAEVELPTGREAIKALKMKEGFQLSKLQDLVVGYRLSKPSSDDKFVTLEPAWYYRSGDTWTIVSFAELGGE</sequence>
<accession>A0A974NJI0</accession>
<name>A0A974NJI0_PERPY</name>
<protein>
    <recommendedName>
        <fullName evidence="1">Regulatory protein YycH domain-containing protein</fullName>
    </recommendedName>
</protein>
<evidence type="ECO:0000313" key="2">
    <source>
        <dbReference type="EMBL" id="QQS98892.1"/>
    </source>
</evidence>
<dbReference type="InterPro" id="IPR009996">
    <property type="entry name" value="YycH"/>
</dbReference>
<reference evidence="2 3" key="1">
    <citation type="submission" date="2021-01" db="EMBL/GenBank/DDBJ databases">
        <title>FDA dAtabase for Regulatory Grade micrObial Sequences (FDA-ARGOS): Supporting development and validation of Infectious Disease Dx tests.</title>
        <authorList>
            <person name="Nelson B."/>
            <person name="Plummer A."/>
            <person name="Tallon L."/>
            <person name="Sadzewicz L."/>
            <person name="Zhao X."/>
            <person name="Boylan J."/>
            <person name="Ott S."/>
            <person name="Bowen H."/>
            <person name="Vavikolanu K."/>
            <person name="Mehta A."/>
            <person name="Aluvathingal J."/>
            <person name="Nadendla S."/>
            <person name="Myers T."/>
            <person name="Yan Y."/>
            <person name="Sichtig H."/>
        </authorList>
    </citation>
    <scope>NUCLEOTIDE SEQUENCE [LARGE SCALE GENOMIC DNA]</scope>
    <source>
        <strain evidence="2 3">FDAARGOS_1161</strain>
    </source>
</reference>
<keyword evidence="3" id="KW-1185">Reference proteome</keyword>
<dbReference type="Gene3D" id="3.30.310.160">
    <property type="entry name" value="YycH protein, domain 2"/>
    <property type="match status" value="1"/>
</dbReference>
<dbReference type="KEGG" id="ppsr:I6J18_14625"/>
<proteinExistence type="predicted"/>
<dbReference type="Pfam" id="PF07435">
    <property type="entry name" value="YycH"/>
    <property type="match status" value="1"/>
</dbReference>
<gene>
    <name evidence="2" type="ORF">I6J18_14625</name>
</gene>
<feature type="domain" description="Regulatory protein YycH" evidence="1">
    <location>
        <begin position="4"/>
        <end position="433"/>
    </location>
</feature>
<dbReference type="AlphaFoldDB" id="A0A974NJI0"/>
<organism evidence="2 3">
    <name type="scientific">Peribacillus psychrosaccharolyticus</name>
    <name type="common">Bacillus psychrosaccharolyticus</name>
    <dbReference type="NCBI Taxonomy" id="1407"/>
    <lineage>
        <taxon>Bacteria</taxon>
        <taxon>Bacillati</taxon>
        <taxon>Bacillota</taxon>
        <taxon>Bacilli</taxon>
        <taxon>Bacillales</taxon>
        <taxon>Bacillaceae</taxon>
        <taxon>Peribacillus</taxon>
    </lineage>
</organism>